<sequence>MTNPAVPNRDRQHGGLDAVGITSQQIKASMREGINWKSLALHPAAREALDMIAHKTARVLSGSDPHDFQHWEDIAGYATAFMRTWSELHEDEDDSFREQLKVRVRGVTDPDAYMASGCPDGFCPMPNVRQGPAMMFDPAD</sequence>
<proteinExistence type="predicted"/>
<reference evidence="1" key="1">
    <citation type="submission" date="2020-05" db="EMBL/GenBank/DDBJ databases">
        <authorList>
            <person name="Chiriac C."/>
            <person name="Salcher M."/>
            <person name="Ghai R."/>
            <person name="Kavagutti S V."/>
        </authorList>
    </citation>
    <scope>NUCLEOTIDE SEQUENCE</scope>
</reference>
<accession>A0A6J7WZW7</accession>
<gene>
    <name evidence="1" type="ORF">UFOVP383_29</name>
</gene>
<name>A0A6J7WZW7_9CAUD</name>
<protein>
    <submittedName>
        <fullName evidence="1">Uncharacterized protein</fullName>
    </submittedName>
</protein>
<organism evidence="1">
    <name type="scientific">uncultured Caudovirales phage</name>
    <dbReference type="NCBI Taxonomy" id="2100421"/>
    <lineage>
        <taxon>Viruses</taxon>
        <taxon>Duplodnaviria</taxon>
        <taxon>Heunggongvirae</taxon>
        <taxon>Uroviricota</taxon>
        <taxon>Caudoviricetes</taxon>
        <taxon>Peduoviridae</taxon>
        <taxon>Maltschvirus</taxon>
        <taxon>Maltschvirus maltsch</taxon>
    </lineage>
</organism>
<dbReference type="EMBL" id="LR798321">
    <property type="protein sequence ID" value="CAB5223357.1"/>
    <property type="molecule type" value="Genomic_DNA"/>
</dbReference>
<evidence type="ECO:0000313" key="1">
    <source>
        <dbReference type="EMBL" id="CAB5223357.1"/>
    </source>
</evidence>